<dbReference type="Proteomes" id="UP000295680">
    <property type="component" value="Unassembled WGS sequence"/>
</dbReference>
<comment type="caution">
    <text evidence="3">The sequence shown here is derived from an EMBL/GenBank/DDBJ whole genome shotgun (WGS) entry which is preliminary data.</text>
</comment>
<organism evidence="3 4">
    <name type="scientific">Actinocrispum wychmicini</name>
    <dbReference type="NCBI Taxonomy" id="1213861"/>
    <lineage>
        <taxon>Bacteria</taxon>
        <taxon>Bacillati</taxon>
        <taxon>Actinomycetota</taxon>
        <taxon>Actinomycetes</taxon>
        <taxon>Pseudonocardiales</taxon>
        <taxon>Pseudonocardiaceae</taxon>
        <taxon>Actinocrispum</taxon>
    </lineage>
</organism>
<keyword evidence="2" id="KW-0812">Transmembrane</keyword>
<keyword evidence="2" id="KW-1133">Transmembrane helix</keyword>
<reference evidence="3 4" key="1">
    <citation type="submission" date="2019-03" db="EMBL/GenBank/DDBJ databases">
        <title>Genomic Encyclopedia of Type Strains, Phase IV (KMG-IV): sequencing the most valuable type-strain genomes for metagenomic binning, comparative biology and taxonomic classification.</title>
        <authorList>
            <person name="Goeker M."/>
        </authorList>
    </citation>
    <scope>NUCLEOTIDE SEQUENCE [LARGE SCALE GENOMIC DNA]</scope>
    <source>
        <strain evidence="3 4">DSM 45934</strain>
    </source>
</reference>
<evidence type="ECO:0000256" key="1">
    <source>
        <dbReference type="SAM" id="MobiDB-lite"/>
    </source>
</evidence>
<name>A0A4R2J3K0_9PSEU</name>
<dbReference type="EMBL" id="SLWS01000011">
    <property type="protein sequence ID" value="TCO53121.1"/>
    <property type="molecule type" value="Genomic_DNA"/>
</dbReference>
<feature type="transmembrane region" description="Helical" evidence="2">
    <location>
        <begin position="36"/>
        <end position="58"/>
    </location>
</feature>
<proteinExistence type="predicted"/>
<keyword evidence="2" id="KW-0472">Membrane</keyword>
<feature type="region of interest" description="Disordered" evidence="1">
    <location>
        <begin position="63"/>
        <end position="100"/>
    </location>
</feature>
<evidence type="ECO:0000256" key="2">
    <source>
        <dbReference type="SAM" id="Phobius"/>
    </source>
</evidence>
<keyword evidence="4" id="KW-1185">Reference proteome</keyword>
<feature type="compositionally biased region" description="Low complexity" evidence="1">
    <location>
        <begin position="65"/>
        <end position="86"/>
    </location>
</feature>
<sequence length="281" mass="29382">MNTTLPTPRDLPPHRQAEIRADLLRAAAGEQRRTRYAPIITGVAALGALAVIAVVLLVPTKRDTTPATPSLSSTTASTPLLSGTPSITPQHAPGSRPDPLIPGLPAEQRAAIEKGCGHSASQTGPVRLYNFVTDSAGQFALLYGDVAALTCTLGDADMPYNSGFSASPFMDWLTGPLSVDVQSSSVIAGRVDAQVAKVTYTNDNKTVDAVLANRTFVVRSTRQLPGAGTLQAYDANGRLLSTTSLNAQTGECYTTPDGVLIDPGGRDAPDPMACKTATPWR</sequence>
<evidence type="ECO:0000313" key="3">
    <source>
        <dbReference type="EMBL" id="TCO53121.1"/>
    </source>
</evidence>
<protein>
    <submittedName>
        <fullName evidence="3">Uncharacterized protein</fullName>
    </submittedName>
</protein>
<gene>
    <name evidence="3" type="ORF">EV192_111318</name>
</gene>
<accession>A0A4R2J3K0</accession>
<dbReference type="RefSeq" id="WP_132124128.1">
    <property type="nucleotide sequence ID" value="NZ_SLWS01000011.1"/>
</dbReference>
<evidence type="ECO:0000313" key="4">
    <source>
        <dbReference type="Proteomes" id="UP000295680"/>
    </source>
</evidence>
<dbReference type="OrthoDB" id="3697129at2"/>
<dbReference type="AlphaFoldDB" id="A0A4R2J3K0"/>
<feature type="region of interest" description="Disordered" evidence="1">
    <location>
        <begin position="262"/>
        <end position="281"/>
    </location>
</feature>